<proteinExistence type="predicted"/>
<dbReference type="Proteomes" id="UP000321225">
    <property type="component" value="Unassembled WGS sequence"/>
</dbReference>
<sequence>MFIIILLAALALVGLVATFVEIRRDGFRPVATDWTRVAEHDTLQNAESTVAYR</sequence>
<keyword evidence="2" id="KW-1185">Reference proteome</keyword>
<protein>
    <submittedName>
        <fullName evidence="1">Uncharacterized protein</fullName>
    </submittedName>
</protein>
<accession>A0A511AC57</accession>
<gene>
    <name evidence="1" type="ORF">MAE01_09210</name>
</gene>
<evidence type="ECO:0000313" key="1">
    <source>
        <dbReference type="EMBL" id="GEK85745.1"/>
    </source>
</evidence>
<reference evidence="1 2" key="1">
    <citation type="submission" date="2019-07" db="EMBL/GenBank/DDBJ databases">
        <title>Whole genome shotgun sequence of Microbacterium aerolatum NBRC 103071.</title>
        <authorList>
            <person name="Hosoyama A."/>
            <person name="Uohara A."/>
            <person name="Ohji S."/>
            <person name="Ichikawa N."/>
        </authorList>
    </citation>
    <scope>NUCLEOTIDE SEQUENCE [LARGE SCALE GENOMIC DNA]</scope>
    <source>
        <strain evidence="1 2">NBRC 103071</strain>
    </source>
</reference>
<name>A0A511AC57_9MICO</name>
<evidence type="ECO:0000313" key="2">
    <source>
        <dbReference type="Proteomes" id="UP000321225"/>
    </source>
</evidence>
<dbReference type="RefSeq" id="WP_186806118.1">
    <property type="nucleotide sequence ID" value="NZ_BJUW01000003.1"/>
</dbReference>
<dbReference type="EMBL" id="BJUW01000003">
    <property type="protein sequence ID" value="GEK85745.1"/>
    <property type="molecule type" value="Genomic_DNA"/>
</dbReference>
<organism evidence="1 2">
    <name type="scientific">Microbacterium aerolatum</name>
    <dbReference type="NCBI Taxonomy" id="153731"/>
    <lineage>
        <taxon>Bacteria</taxon>
        <taxon>Bacillati</taxon>
        <taxon>Actinomycetota</taxon>
        <taxon>Actinomycetes</taxon>
        <taxon>Micrococcales</taxon>
        <taxon>Microbacteriaceae</taxon>
        <taxon>Microbacterium</taxon>
    </lineage>
</organism>
<comment type="caution">
    <text evidence="1">The sequence shown here is derived from an EMBL/GenBank/DDBJ whole genome shotgun (WGS) entry which is preliminary data.</text>
</comment>
<dbReference type="AlphaFoldDB" id="A0A511AC57"/>